<dbReference type="EMBL" id="ADZX01000557">
    <property type="protein sequence ID" value="EFK96155.1"/>
    <property type="molecule type" value="Genomic_DNA"/>
</dbReference>
<proteinExistence type="predicted"/>
<name>D9PJW6_9ZZZZ</name>
<reference evidence="1" key="1">
    <citation type="submission" date="2010-07" db="EMBL/GenBank/DDBJ databases">
        <authorList>
            <consortium name="CONSOLIDER consortium CSD2007-00005"/>
            <person name="Guazzaroni M.-E."/>
            <person name="Richter M."/>
            <person name="Garcia-Salamanca A."/>
            <person name="Yarza P."/>
            <person name="Ferrer M."/>
        </authorList>
    </citation>
    <scope>NUCLEOTIDE SEQUENCE</scope>
</reference>
<organism evidence="1">
    <name type="scientific">sediment metagenome</name>
    <dbReference type="NCBI Taxonomy" id="749907"/>
    <lineage>
        <taxon>unclassified sequences</taxon>
        <taxon>metagenomes</taxon>
        <taxon>ecological metagenomes</taxon>
    </lineage>
</organism>
<sequence length="209" mass="23832">MIDYIRQKAIVEEIDYNFLTSCLSGYSNPRDKIARLIKSGAIIRVKKGLYVFGPKYSRQPFSRETLANLIYGPSYISLEYALSFYGMIPERVEMVTSVTSKRNKLFKTPAGIFSYAYITPTKYNIGITQISLDEAHNIIIATKEKALADKIDRTKGINSADKMQKYILEDLRIDINEFKNLDTRLLKAISGAYMSPSVNILYKIKRGLK</sequence>
<dbReference type="AlphaFoldDB" id="D9PJW6"/>
<evidence type="ECO:0000313" key="1">
    <source>
        <dbReference type="EMBL" id="EFK96155.1"/>
    </source>
</evidence>
<accession>D9PJW6</accession>
<protein>
    <recommendedName>
        <fullName evidence="2">Transcriptional regulator, AbiEi antitoxin, Type IV TA system</fullName>
    </recommendedName>
</protein>
<reference evidence="1" key="2">
    <citation type="journal article" date="2011" name="Microb. Ecol.">
        <title>Taxonomic and Functional Metagenomic Profiling of the Microbial Community in the Anoxic Sediment of a Sub-saline Shallow Lake (Laguna de Carrizo, Central Spain).</title>
        <authorList>
            <person name="Ferrer M."/>
            <person name="Guazzaroni M.E."/>
            <person name="Richter M."/>
            <person name="Garcia-Salamanca A."/>
            <person name="Yarza P."/>
            <person name="Suarez-Suarez A."/>
            <person name="Solano J."/>
            <person name="Alcaide M."/>
            <person name="van Dillewijn P."/>
            <person name="Molina-Henares M.A."/>
            <person name="Lopez-Cortes N."/>
            <person name="Al-Ramahi Y."/>
            <person name="Guerrero C."/>
            <person name="Acosta A."/>
            <person name="de Eugenio L.I."/>
            <person name="Martinez V."/>
            <person name="Marques S."/>
            <person name="Rojo F."/>
            <person name="Santero E."/>
            <person name="Genilloud O."/>
            <person name="Perez-Perez J."/>
            <person name="Rossello-Mora R."/>
            <person name="Ramos J.L."/>
        </authorList>
    </citation>
    <scope>NUCLEOTIDE SEQUENCE</scope>
</reference>
<evidence type="ECO:0008006" key="2">
    <source>
        <dbReference type="Google" id="ProtNLM"/>
    </source>
</evidence>
<comment type="caution">
    <text evidence="1">The sequence shown here is derived from an EMBL/GenBank/DDBJ whole genome shotgun (WGS) entry which is preliminary data.</text>
</comment>
<gene>
    <name evidence="1" type="ORF">LDC_1829</name>
</gene>